<sequence length="148" mass="15966">MKKLLCLGLLFLSIQAAQAQTAATPAARPVASKDDDTMVLTLTDTPEASWRRLAQILVQRGYSIQHSDKDLLTLSTYALYKPGVRVNRVAGTVINGALIVRMYWGAASDTGGGQPLLARRKHDGWGELVAIGREFGGAVSYTATTIDY</sequence>
<keyword evidence="1" id="KW-0732">Signal</keyword>
<evidence type="ECO:0000313" key="2">
    <source>
        <dbReference type="EMBL" id="SMC00359.1"/>
    </source>
</evidence>
<dbReference type="Proteomes" id="UP000192266">
    <property type="component" value="Unassembled WGS sequence"/>
</dbReference>
<protein>
    <submittedName>
        <fullName evidence="2">Uncharacterized protein</fullName>
    </submittedName>
</protein>
<dbReference type="EMBL" id="FWWW01000100">
    <property type="protein sequence ID" value="SMC00359.1"/>
    <property type="molecule type" value="Genomic_DNA"/>
</dbReference>
<reference evidence="2 3" key="1">
    <citation type="submission" date="2017-04" db="EMBL/GenBank/DDBJ databases">
        <authorList>
            <person name="Afonso C.L."/>
            <person name="Miller P.J."/>
            <person name="Scott M.A."/>
            <person name="Spackman E."/>
            <person name="Goraichik I."/>
            <person name="Dimitrov K.M."/>
            <person name="Suarez D.L."/>
            <person name="Swayne D.E."/>
        </authorList>
    </citation>
    <scope>NUCLEOTIDE SEQUENCE [LARGE SCALE GENOMIC DNA]</scope>
    <source>
        <strain evidence="2 3">DSM 11622</strain>
    </source>
</reference>
<feature type="signal peptide" evidence="1">
    <location>
        <begin position="1"/>
        <end position="19"/>
    </location>
</feature>
<organism evidence="2 3">
    <name type="scientific">Hymenobacter roseosalivarius DSM 11622</name>
    <dbReference type="NCBI Taxonomy" id="645990"/>
    <lineage>
        <taxon>Bacteria</taxon>
        <taxon>Pseudomonadati</taxon>
        <taxon>Bacteroidota</taxon>
        <taxon>Cytophagia</taxon>
        <taxon>Cytophagales</taxon>
        <taxon>Hymenobacteraceae</taxon>
        <taxon>Hymenobacter</taxon>
    </lineage>
</organism>
<name>A0A1W1W417_9BACT</name>
<dbReference type="RefSeq" id="WP_084447725.1">
    <property type="nucleotide sequence ID" value="NZ_FWWW01000100.1"/>
</dbReference>
<evidence type="ECO:0000256" key="1">
    <source>
        <dbReference type="SAM" id="SignalP"/>
    </source>
</evidence>
<feature type="chain" id="PRO_5012958304" evidence="1">
    <location>
        <begin position="20"/>
        <end position="148"/>
    </location>
</feature>
<proteinExistence type="predicted"/>
<gene>
    <name evidence="2" type="ORF">SAMN00120144_1973</name>
</gene>
<dbReference type="AlphaFoldDB" id="A0A1W1W417"/>
<accession>A0A1W1W417</accession>
<evidence type="ECO:0000313" key="3">
    <source>
        <dbReference type="Proteomes" id="UP000192266"/>
    </source>
</evidence>
<keyword evidence="3" id="KW-1185">Reference proteome</keyword>
<dbReference type="OrthoDB" id="886114at2"/>